<feature type="region of interest" description="Disordered" evidence="2">
    <location>
        <begin position="241"/>
        <end position="261"/>
    </location>
</feature>
<feature type="coiled-coil region" evidence="1">
    <location>
        <begin position="396"/>
        <end position="423"/>
    </location>
</feature>
<accession>A0ABD3QST1</accession>
<sequence>MDRLTERPLHSVALTDLSEPDDVSALSMTGASVIAARTHASSLHNKTTKGVDKVIPEGDDAENDLADVGEQEPRSSSDMNACRARNSSRYRRSSLPVLPTKPDSVGSNGRLFPDYQSDHVRTFEEWRKSNRKKRHNSKKHHKKDRSNELLDVVQQAMSPLPIDEISFPITRDPSSIHEYHDSIIPTRQRAPSKETQSVASTAESTGSRYQRKDSPQASNVSGSGIIPLGTAAAHTLSSQNVDLPVIPPSNDKTFSSSYDNHETQNNLQSIFQSHSNRDSLSRGTNQSGHDRLDKSCHSVHSSAHSYTSCSHITIEDIKLIKIELERAKVEEIQVAELHSKLENDILTLVKQVEALDKKKNIIEVELKSTVAERERLQSCLSQCYDENSRLISVLRNAEEEEDAKRLDDVLNRMQAKMRALRVKDFKNGKSQKDV</sequence>
<feature type="compositionally biased region" description="Polar residues" evidence="2">
    <location>
        <begin position="193"/>
        <end position="208"/>
    </location>
</feature>
<evidence type="ECO:0000256" key="1">
    <source>
        <dbReference type="SAM" id="Coils"/>
    </source>
</evidence>
<feature type="compositionally biased region" description="Polar residues" evidence="2">
    <location>
        <begin position="250"/>
        <end position="261"/>
    </location>
</feature>
<gene>
    <name evidence="3" type="ORF">HJC23_003493</name>
</gene>
<comment type="caution">
    <text evidence="3">The sequence shown here is derived from an EMBL/GenBank/DDBJ whole genome shotgun (WGS) entry which is preliminary data.</text>
</comment>
<dbReference type="Proteomes" id="UP001516023">
    <property type="component" value="Unassembled WGS sequence"/>
</dbReference>
<name>A0ABD3QST1_9STRA</name>
<feature type="region of interest" description="Disordered" evidence="2">
    <location>
        <begin position="183"/>
        <end position="223"/>
    </location>
</feature>
<organism evidence="3 4">
    <name type="scientific">Cyclotella cryptica</name>
    <dbReference type="NCBI Taxonomy" id="29204"/>
    <lineage>
        <taxon>Eukaryota</taxon>
        <taxon>Sar</taxon>
        <taxon>Stramenopiles</taxon>
        <taxon>Ochrophyta</taxon>
        <taxon>Bacillariophyta</taxon>
        <taxon>Coscinodiscophyceae</taxon>
        <taxon>Thalassiosirophycidae</taxon>
        <taxon>Stephanodiscales</taxon>
        <taxon>Stephanodiscaceae</taxon>
        <taxon>Cyclotella</taxon>
    </lineage>
</organism>
<dbReference type="AlphaFoldDB" id="A0ABD3QST1"/>
<feature type="region of interest" description="Disordered" evidence="2">
    <location>
        <begin position="39"/>
        <end position="149"/>
    </location>
</feature>
<protein>
    <submittedName>
        <fullName evidence="3">Uncharacterized protein</fullName>
    </submittedName>
</protein>
<reference evidence="3 4" key="1">
    <citation type="journal article" date="2020" name="G3 (Bethesda)">
        <title>Improved Reference Genome for Cyclotella cryptica CCMP332, a Model for Cell Wall Morphogenesis, Salinity Adaptation, and Lipid Production in Diatoms (Bacillariophyta).</title>
        <authorList>
            <person name="Roberts W.R."/>
            <person name="Downey K.M."/>
            <person name="Ruck E.C."/>
            <person name="Traller J.C."/>
            <person name="Alverson A.J."/>
        </authorList>
    </citation>
    <scope>NUCLEOTIDE SEQUENCE [LARGE SCALE GENOMIC DNA]</scope>
    <source>
        <strain evidence="3 4">CCMP332</strain>
    </source>
</reference>
<feature type="region of interest" description="Disordered" evidence="2">
    <location>
        <begin position="275"/>
        <end position="296"/>
    </location>
</feature>
<feature type="compositionally biased region" description="Basic residues" evidence="2">
    <location>
        <begin position="129"/>
        <end position="144"/>
    </location>
</feature>
<evidence type="ECO:0000313" key="4">
    <source>
        <dbReference type="Proteomes" id="UP001516023"/>
    </source>
</evidence>
<feature type="compositionally biased region" description="Basic and acidic residues" evidence="2">
    <location>
        <begin position="116"/>
        <end position="128"/>
    </location>
</feature>
<evidence type="ECO:0000313" key="3">
    <source>
        <dbReference type="EMBL" id="KAL3803218.1"/>
    </source>
</evidence>
<dbReference type="EMBL" id="JABMIG020000015">
    <property type="protein sequence ID" value="KAL3803218.1"/>
    <property type="molecule type" value="Genomic_DNA"/>
</dbReference>
<proteinExistence type="predicted"/>
<feature type="compositionally biased region" description="Acidic residues" evidence="2">
    <location>
        <begin position="57"/>
        <end position="70"/>
    </location>
</feature>
<evidence type="ECO:0000256" key="2">
    <source>
        <dbReference type="SAM" id="MobiDB-lite"/>
    </source>
</evidence>
<keyword evidence="1" id="KW-0175">Coiled coil</keyword>
<keyword evidence="4" id="KW-1185">Reference proteome</keyword>